<accession>A0A0F8XC90</accession>
<gene>
    <name evidence="2" type="ORF">LCGC14_2960400</name>
</gene>
<dbReference type="EMBL" id="LAZR01059907">
    <property type="protein sequence ID" value="KKK66802.1"/>
    <property type="molecule type" value="Genomic_DNA"/>
</dbReference>
<dbReference type="AlphaFoldDB" id="A0A0F8XC90"/>
<comment type="caution">
    <text evidence="2">The sequence shown here is derived from an EMBL/GenBank/DDBJ whole genome shotgun (WGS) entry which is preliminary data.</text>
</comment>
<proteinExistence type="predicted"/>
<feature type="region of interest" description="Disordered" evidence="1">
    <location>
        <begin position="17"/>
        <end position="48"/>
    </location>
</feature>
<sequence>EVARILQNTAQRLARGEQNGTLRDFNGNNVGGFYLAEDETDDEKKSEE</sequence>
<name>A0A0F8XC90_9ZZZZ</name>
<protein>
    <submittedName>
        <fullName evidence="2">Uncharacterized protein</fullName>
    </submittedName>
</protein>
<evidence type="ECO:0000313" key="2">
    <source>
        <dbReference type="EMBL" id="KKK66802.1"/>
    </source>
</evidence>
<reference evidence="2" key="1">
    <citation type="journal article" date="2015" name="Nature">
        <title>Complex archaea that bridge the gap between prokaryotes and eukaryotes.</title>
        <authorList>
            <person name="Spang A."/>
            <person name="Saw J.H."/>
            <person name="Jorgensen S.L."/>
            <person name="Zaremba-Niedzwiedzka K."/>
            <person name="Martijn J."/>
            <person name="Lind A.E."/>
            <person name="van Eijk R."/>
            <person name="Schleper C."/>
            <person name="Guy L."/>
            <person name="Ettema T.J."/>
        </authorList>
    </citation>
    <scope>NUCLEOTIDE SEQUENCE</scope>
</reference>
<organism evidence="2">
    <name type="scientific">marine sediment metagenome</name>
    <dbReference type="NCBI Taxonomy" id="412755"/>
    <lineage>
        <taxon>unclassified sequences</taxon>
        <taxon>metagenomes</taxon>
        <taxon>ecological metagenomes</taxon>
    </lineage>
</organism>
<feature type="non-terminal residue" evidence="2">
    <location>
        <position position="1"/>
    </location>
</feature>
<evidence type="ECO:0000256" key="1">
    <source>
        <dbReference type="SAM" id="MobiDB-lite"/>
    </source>
</evidence>